<evidence type="ECO:0000313" key="2">
    <source>
        <dbReference type="Proteomes" id="UP000070371"/>
    </source>
</evidence>
<proteinExistence type="predicted"/>
<dbReference type="EMBL" id="CP014327">
    <property type="protein sequence ID" value="AML51541.1"/>
    <property type="molecule type" value="Genomic_DNA"/>
</dbReference>
<dbReference type="STRING" id="1579316.RC74_09955"/>
<organism evidence="1 2">
    <name type="scientific">Falsihalocynthiibacter arcticus</name>
    <dbReference type="NCBI Taxonomy" id="1579316"/>
    <lineage>
        <taxon>Bacteria</taxon>
        <taxon>Pseudomonadati</taxon>
        <taxon>Pseudomonadota</taxon>
        <taxon>Alphaproteobacteria</taxon>
        <taxon>Rhodobacterales</taxon>
        <taxon>Roseobacteraceae</taxon>
        <taxon>Falsihalocynthiibacter</taxon>
    </lineage>
</organism>
<keyword evidence="2" id="KW-1185">Reference proteome</keyword>
<dbReference type="RefSeq" id="WP_039004582.1">
    <property type="nucleotide sequence ID" value="NZ_CP014327.1"/>
</dbReference>
<accession>A0A126UZP3</accession>
<dbReference type="AlphaFoldDB" id="A0A126UZP3"/>
<reference evidence="1 2" key="1">
    <citation type="submission" date="2016-02" db="EMBL/GenBank/DDBJ databases">
        <title>Complete genome sequence of Halocynthiibacter arcticus PAMC 20958t from arctic marine sediment.</title>
        <authorList>
            <person name="Lee Y.M."/>
            <person name="Baek K."/>
            <person name="Lee H.K."/>
            <person name="Shin S.C."/>
        </authorList>
    </citation>
    <scope>NUCLEOTIDE SEQUENCE [LARGE SCALE GENOMIC DNA]</scope>
    <source>
        <strain evidence="1">PAMC 20958</strain>
    </source>
</reference>
<dbReference type="OrthoDB" id="8480230at2"/>
<name>A0A126UZP3_9RHOB</name>
<protein>
    <submittedName>
        <fullName evidence="1">Uncharacterized protein</fullName>
    </submittedName>
</protein>
<gene>
    <name evidence="1" type="ORF">RC74_09955</name>
</gene>
<dbReference type="Proteomes" id="UP000070371">
    <property type="component" value="Chromosome"/>
</dbReference>
<dbReference type="KEGG" id="hat:RC74_09955"/>
<sequence length="140" mass="15639">MTISSAHNLWLEAGDMSGGSRNQIEFSDDLIRFFDADSLQSGKVFIAYDSKVKAYCPLADRGTEYGQRVNIWRLGLITEDKGGQKYPGRVIHLEKKLIGKKYVYLIKVHDCASSDHHSLISKSTSTGLTGGTSGRRYGYW</sequence>
<evidence type="ECO:0000313" key="1">
    <source>
        <dbReference type="EMBL" id="AML51541.1"/>
    </source>
</evidence>